<dbReference type="Gene3D" id="3.55.50.30">
    <property type="match status" value="1"/>
</dbReference>
<dbReference type="Gene3D" id="2.60.40.1120">
    <property type="entry name" value="Carboxypeptidase-like, regulatory domain"/>
    <property type="match status" value="1"/>
</dbReference>
<keyword evidence="4 5" id="KW-0998">Cell outer membrane</keyword>
<keyword evidence="3 5" id="KW-0472">Membrane</keyword>
<dbReference type="NCBIfam" id="TIGR04056">
    <property type="entry name" value="OMP_RagA_SusC"/>
    <property type="match status" value="1"/>
</dbReference>
<dbReference type="InterPro" id="IPR012910">
    <property type="entry name" value="Plug_dom"/>
</dbReference>
<dbReference type="GO" id="GO:0009279">
    <property type="term" value="C:cell outer membrane"/>
    <property type="evidence" value="ECO:0007669"/>
    <property type="project" value="UniProtKB-SubCell"/>
</dbReference>
<dbReference type="AlphaFoldDB" id="A0A380CID1"/>
<dbReference type="EMBL" id="UGYW01000002">
    <property type="protein sequence ID" value="SUJ21112.1"/>
    <property type="molecule type" value="Genomic_DNA"/>
</dbReference>
<evidence type="ECO:0000256" key="4">
    <source>
        <dbReference type="ARBA" id="ARBA00023237"/>
    </source>
</evidence>
<dbReference type="InterPro" id="IPR023997">
    <property type="entry name" value="TonB-dep_OMP_SusC/RagA_CS"/>
</dbReference>
<dbReference type="InterPro" id="IPR011662">
    <property type="entry name" value="Secretin/TonB_short_N"/>
</dbReference>
<keyword evidence="5" id="KW-1134">Transmembrane beta strand</keyword>
<reference evidence="8 9" key="1">
    <citation type="submission" date="2018-06" db="EMBL/GenBank/DDBJ databases">
        <authorList>
            <consortium name="Pathogen Informatics"/>
            <person name="Doyle S."/>
        </authorList>
    </citation>
    <scope>NUCLEOTIDE SEQUENCE [LARGE SCALE GENOMIC DNA]</scope>
    <source>
        <strain evidence="8 9">NCTC11388</strain>
    </source>
</reference>
<dbReference type="GO" id="GO:0044718">
    <property type="term" value="P:siderophore transmembrane transport"/>
    <property type="evidence" value="ECO:0007669"/>
    <property type="project" value="TreeGrafter"/>
</dbReference>
<dbReference type="PROSITE" id="PS52016">
    <property type="entry name" value="TONB_DEPENDENT_REC_3"/>
    <property type="match status" value="1"/>
</dbReference>
<keyword evidence="8" id="KW-0675">Receptor</keyword>
<evidence type="ECO:0000313" key="8">
    <source>
        <dbReference type="EMBL" id="SUJ21112.1"/>
    </source>
</evidence>
<keyword evidence="1 5" id="KW-0813">Transport</keyword>
<dbReference type="SUPFAM" id="SSF56935">
    <property type="entry name" value="Porins"/>
    <property type="match status" value="1"/>
</dbReference>
<dbReference type="Pfam" id="PF13715">
    <property type="entry name" value="CarbopepD_reg_2"/>
    <property type="match status" value="1"/>
</dbReference>
<dbReference type="RefSeq" id="WP_115170724.1">
    <property type="nucleotide sequence ID" value="NZ_UGYW01000002.1"/>
</dbReference>
<feature type="domain" description="Secretin/TonB short N-terminal" evidence="6">
    <location>
        <begin position="107"/>
        <end position="157"/>
    </location>
</feature>
<keyword evidence="2" id="KW-0732">Signal</keyword>
<evidence type="ECO:0000259" key="7">
    <source>
        <dbReference type="Pfam" id="PF07715"/>
    </source>
</evidence>
<comment type="subcellular location">
    <subcellularLocation>
        <location evidence="5">Cell outer membrane</location>
        <topology evidence="5">Multi-pass membrane protein</topology>
    </subcellularLocation>
</comment>
<feature type="domain" description="TonB-dependent receptor plug" evidence="7">
    <location>
        <begin position="265"/>
        <end position="371"/>
    </location>
</feature>
<dbReference type="Pfam" id="PF07715">
    <property type="entry name" value="Plug"/>
    <property type="match status" value="1"/>
</dbReference>
<dbReference type="PANTHER" id="PTHR30069">
    <property type="entry name" value="TONB-DEPENDENT OUTER MEMBRANE RECEPTOR"/>
    <property type="match status" value="1"/>
</dbReference>
<dbReference type="PANTHER" id="PTHR30069:SF29">
    <property type="entry name" value="HEMOGLOBIN AND HEMOGLOBIN-HAPTOGLOBIN-BINDING PROTEIN 1-RELATED"/>
    <property type="match status" value="1"/>
</dbReference>
<evidence type="ECO:0000256" key="1">
    <source>
        <dbReference type="ARBA" id="ARBA00022448"/>
    </source>
</evidence>
<evidence type="ECO:0000313" key="9">
    <source>
        <dbReference type="Proteomes" id="UP000254893"/>
    </source>
</evidence>
<sequence length="560" mass="61891">MKCFDLSSLKKELLYCLTASLQIFDDQEAFAKPTKTTKSMKFIYLFRCNIQYVPSKQMLRIMKLIIVMMTTFLMQLSASTLAQNITLKENNISLRQVFAQIRKQTGYTVFYESDLVKRNTAVGVDFEKTPLEQALRVILKDQNLNFEIKNKSIILTEKAGAPIKPVLDERVKKIDIKGKVVDEGGKPIPYVSILIKGTKKGTYANEHGDFSISLANGEQEIIVSAIGFKTQTITIGNQTSINVVLKEDKSKLNEVVVVGYGTQKKENLTGAVSTISGKEFEKRPVANVSQALQGAAPGLVVTAHAGSGEPGSGLSFNIRGMGSINGGSPLVLVNGVEQDINQINPNDVENISVLKDAAASAIYGARAPYGVILITTKKGKAGQFNITYSNNFSSVRPLRLPKPMNGPEFMDYYNAASLNDGGGLIFSQALQDSARLFLQDPIKYPGIKKGNVWDPVFGWSNYFDGYASTNWFKEIYHNGKRQQHNLALSGGSDKIQYYISGGLYNEAGFMKSITPDDFKRYNINTSVSAQMNSWLKMSSDIRLNTHKRTRSIEDPGLFFS</sequence>
<dbReference type="InterPro" id="IPR039426">
    <property type="entry name" value="TonB-dep_rcpt-like"/>
</dbReference>
<dbReference type="SUPFAM" id="SSF49464">
    <property type="entry name" value="Carboxypeptidase regulatory domain-like"/>
    <property type="match status" value="1"/>
</dbReference>
<dbReference type="Gene3D" id="2.170.130.10">
    <property type="entry name" value="TonB-dependent receptor, plug domain"/>
    <property type="match status" value="1"/>
</dbReference>
<protein>
    <submittedName>
        <fullName evidence="8">Enterobactin outer-membrane receptor</fullName>
    </submittedName>
</protein>
<name>A0A380CID1_SPHSI</name>
<comment type="similarity">
    <text evidence="5">Belongs to the TonB-dependent receptor family.</text>
</comment>
<keyword evidence="5" id="KW-0812">Transmembrane</keyword>
<accession>A0A380CID1</accession>
<dbReference type="Proteomes" id="UP000254893">
    <property type="component" value="Unassembled WGS sequence"/>
</dbReference>
<dbReference type="InterPro" id="IPR023996">
    <property type="entry name" value="TonB-dep_OMP_SusC/RagA"/>
</dbReference>
<dbReference type="Pfam" id="PF07660">
    <property type="entry name" value="STN"/>
    <property type="match status" value="1"/>
</dbReference>
<dbReference type="GO" id="GO:0015344">
    <property type="term" value="F:siderophore uptake transmembrane transporter activity"/>
    <property type="evidence" value="ECO:0007669"/>
    <property type="project" value="TreeGrafter"/>
</dbReference>
<dbReference type="InterPro" id="IPR037066">
    <property type="entry name" value="Plug_dom_sf"/>
</dbReference>
<gene>
    <name evidence="8" type="primary">fepA_10</name>
    <name evidence="8" type="ORF">NCTC11388_03090</name>
</gene>
<evidence type="ECO:0000259" key="6">
    <source>
        <dbReference type="Pfam" id="PF07660"/>
    </source>
</evidence>
<organism evidence="8 9">
    <name type="scientific">Sphingobacterium spiritivorum</name>
    <name type="common">Flavobacterium spiritivorum</name>
    <dbReference type="NCBI Taxonomy" id="258"/>
    <lineage>
        <taxon>Bacteria</taxon>
        <taxon>Pseudomonadati</taxon>
        <taxon>Bacteroidota</taxon>
        <taxon>Sphingobacteriia</taxon>
        <taxon>Sphingobacteriales</taxon>
        <taxon>Sphingobacteriaceae</taxon>
        <taxon>Sphingobacterium</taxon>
    </lineage>
</organism>
<dbReference type="FunFam" id="2.170.130.10:FF:000003">
    <property type="entry name" value="SusC/RagA family TonB-linked outer membrane protein"/>
    <property type="match status" value="1"/>
</dbReference>
<evidence type="ECO:0000256" key="3">
    <source>
        <dbReference type="ARBA" id="ARBA00023136"/>
    </source>
</evidence>
<evidence type="ECO:0000256" key="2">
    <source>
        <dbReference type="ARBA" id="ARBA00022729"/>
    </source>
</evidence>
<evidence type="ECO:0000256" key="5">
    <source>
        <dbReference type="PROSITE-ProRule" id="PRU01360"/>
    </source>
</evidence>
<dbReference type="NCBIfam" id="TIGR04057">
    <property type="entry name" value="SusC_RagA_signa"/>
    <property type="match status" value="1"/>
</dbReference>
<proteinExistence type="inferred from homology"/>
<dbReference type="InterPro" id="IPR008969">
    <property type="entry name" value="CarboxyPept-like_regulatory"/>
</dbReference>